<dbReference type="GeneID" id="65071754"/>
<sequence length="171" mass="18995">MPAQEIPESFRQIGAEVVILGGRMGDGTIIRGVITALSKTRVTVTTKRQTGRFTEDGKPILEDNKRQFVYPSVTPRGGKEVDSLDEYGYRTNYWTSAPTLYMEDHPTVAKAREAKQIDGYRKDLLAAIRGFEKGNMSPARAKALRGSLNNYITKMEALEPQAEGTPQNDDV</sequence>
<dbReference type="RefSeq" id="YP_010082749.1">
    <property type="nucleotide sequence ID" value="NC_055034.1"/>
</dbReference>
<proteinExistence type="predicted"/>
<evidence type="ECO:0000313" key="1">
    <source>
        <dbReference type="EMBL" id="ASR84133.1"/>
    </source>
</evidence>
<keyword evidence="2" id="KW-1185">Reference proteome</keyword>
<organism evidence="1 2">
    <name type="scientific">Arthrobacter phage Wheelbite</name>
    <dbReference type="NCBI Taxonomy" id="2015873"/>
    <lineage>
        <taxon>Viruses</taxon>
        <taxon>Duplodnaviria</taxon>
        <taxon>Heunggongvirae</taxon>
        <taxon>Uroviricota</taxon>
        <taxon>Caudoviricetes</taxon>
        <taxon>Laroyevirus</taxon>
        <taxon>Laroyevirus wheelbite</taxon>
    </lineage>
</organism>
<gene>
    <name evidence="1" type="primary">41</name>
    <name evidence="1" type="ORF">SEA_WHEELBITE_41</name>
</gene>
<accession>A0A222ZHC2</accession>
<reference evidence="2" key="1">
    <citation type="submission" date="2017-05" db="EMBL/GenBank/DDBJ databases">
        <authorList>
            <person name="Aguayo I.A."/>
            <person name="Haubrich L.A."/>
            <person name="Lawand A."/>
            <person name="Nayek S."/>
            <person name="Syed N."/>
            <person name="Wagner P.E."/>
            <person name="Donegan-Quick R."/>
            <person name="Kim T."/>
            <person name="Visi D.K."/>
            <person name="Allen M.S."/>
            <person name="Hughes L.E."/>
            <person name="Stoner T.H."/>
            <person name="Garlena R.A."/>
            <person name="Russell D.A."/>
            <person name="Pope W.H."/>
            <person name="Jacobs-Sera D."/>
            <person name="Hatfull G.F."/>
        </authorList>
    </citation>
    <scope>NUCLEOTIDE SEQUENCE [LARGE SCALE GENOMIC DNA]</scope>
</reference>
<dbReference type="EMBL" id="MF140434">
    <property type="protein sequence ID" value="ASR84133.1"/>
    <property type="molecule type" value="Genomic_DNA"/>
</dbReference>
<dbReference type="Proteomes" id="UP000225544">
    <property type="component" value="Segment"/>
</dbReference>
<dbReference type="KEGG" id="vg:65071754"/>
<evidence type="ECO:0000313" key="2">
    <source>
        <dbReference type="Proteomes" id="UP000225544"/>
    </source>
</evidence>
<protein>
    <submittedName>
        <fullName evidence="1">Uncharacterized protein</fullName>
    </submittedName>
</protein>
<name>A0A222ZHC2_9CAUD</name>